<dbReference type="KEGG" id="dcp:RN607_11550"/>
<dbReference type="PROSITE" id="PS51273">
    <property type="entry name" value="GATASE_TYPE_1"/>
    <property type="match status" value="1"/>
</dbReference>
<dbReference type="GO" id="GO:0005829">
    <property type="term" value="C:cytosol"/>
    <property type="evidence" value="ECO:0007669"/>
    <property type="project" value="TreeGrafter"/>
</dbReference>
<dbReference type="GO" id="GO:0016787">
    <property type="term" value="F:hydrolase activity"/>
    <property type="evidence" value="ECO:0007669"/>
    <property type="project" value="UniProtKB-KW"/>
</dbReference>
<dbReference type="SUPFAM" id="SSF52317">
    <property type="entry name" value="Class I glutamine amidotransferase-like"/>
    <property type="match status" value="1"/>
</dbReference>
<dbReference type="Gene3D" id="3.40.50.880">
    <property type="match status" value="1"/>
</dbReference>
<evidence type="ECO:0000259" key="1">
    <source>
        <dbReference type="Pfam" id="PF00117"/>
    </source>
</evidence>
<organism evidence="2">
    <name type="scientific">Demequina capsici</name>
    <dbReference type="NCBI Taxonomy" id="3075620"/>
    <lineage>
        <taxon>Bacteria</taxon>
        <taxon>Bacillati</taxon>
        <taxon>Actinomycetota</taxon>
        <taxon>Actinomycetes</taxon>
        <taxon>Micrococcales</taxon>
        <taxon>Demequinaceae</taxon>
        <taxon>Demequina</taxon>
    </lineage>
</organism>
<gene>
    <name evidence="2" type="ORF">RN607_11550</name>
</gene>
<dbReference type="Proteomes" id="UP001303408">
    <property type="component" value="Chromosome"/>
</dbReference>
<evidence type="ECO:0000313" key="2">
    <source>
        <dbReference type="EMBL" id="WNM26826.1"/>
    </source>
</evidence>
<name>A0AA96F9U1_9MICO</name>
<dbReference type="Pfam" id="PF00117">
    <property type="entry name" value="GATase"/>
    <property type="match status" value="1"/>
</dbReference>
<sequence length="228" mass="24706">MALQTCVVIRHVAFEDLGCWEAELPRLGYEVRYLEAGVDDLSPFRTADLGIVLGGPIGVEDAADYPTVTQEIALIKDRLDADQPTLGVCLGLQLMAAALGARVGKGTFELGWKHIRPTSVGLVGPLRRVASAPMFVWHGDEAELPSGAVLLASTDEVPVHAFSYGRSLAVQFHPEVDPATFERWVIGNMVELREIGVSVPEFRAEMQERGPAAVYASLRLLRAFIAGL</sequence>
<protein>
    <submittedName>
        <fullName evidence="2">Gamma-glutamyl-gamma-aminobutyrate hydrolase family protein</fullName>
    </submittedName>
</protein>
<proteinExistence type="predicted"/>
<feature type="domain" description="Glutamine amidotransferase" evidence="1">
    <location>
        <begin position="45"/>
        <end position="185"/>
    </location>
</feature>
<dbReference type="PANTHER" id="PTHR42695:SF5">
    <property type="entry name" value="GLUTAMINE AMIDOTRANSFERASE YLR126C-RELATED"/>
    <property type="match status" value="1"/>
</dbReference>
<dbReference type="InterPro" id="IPR044992">
    <property type="entry name" value="ChyE-like"/>
</dbReference>
<accession>A0AA96F9U1</accession>
<reference evidence="2" key="1">
    <citation type="submission" date="2023-09" db="EMBL/GenBank/DDBJ databases">
        <title>Demequina sp. a novel bacteria isolated from Capsicum annuum.</title>
        <authorList>
            <person name="Humaira Z."/>
            <person name="Lee J."/>
            <person name="Cho D."/>
        </authorList>
    </citation>
    <scope>NUCLEOTIDE SEQUENCE</scope>
    <source>
        <strain evidence="2">PMTSA13</strain>
    </source>
</reference>
<dbReference type="InterPro" id="IPR029062">
    <property type="entry name" value="Class_I_gatase-like"/>
</dbReference>
<dbReference type="CDD" id="cd01741">
    <property type="entry name" value="GATase1_1"/>
    <property type="match status" value="1"/>
</dbReference>
<dbReference type="RefSeq" id="WP_313542741.1">
    <property type="nucleotide sequence ID" value="NZ_CP134880.1"/>
</dbReference>
<dbReference type="EMBL" id="CP134880">
    <property type="protein sequence ID" value="WNM26826.1"/>
    <property type="molecule type" value="Genomic_DNA"/>
</dbReference>
<dbReference type="AlphaFoldDB" id="A0AA96F9U1"/>
<keyword evidence="2" id="KW-0378">Hydrolase</keyword>
<dbReference type="InterPro" id="IPR017926">
    <property type="entry name" value="GATASE"/>
</dbReference>
<dbReference type="PANTHER" id="PTHR42695">
    <property type="entry name" value="GLUTAMINE AMIDOTRANSFERASE YLR126C-RELATED"/>
    <property type="match status" value="1"/>
</dbReference>